<dbReference type="Proteomes" id="UP001056500">
    <property type="component" value="Chromosome"/>
</dbReference>
<keyword evidence="3" id="KW-1185">Reference proteome</keyword>
<feature type="transmembrane region" description="Helical" evidence="1">
    <location>
        <begin position="246"/>
        <end position="265"/>
    </location>
</feature>
<feature type="transmembrane region" description="Helical" evidence="1">
    <location>
        <begin position="59"/>
        <end position="83"/>
    </location>
</feature>
<reference evidence="2" key="1">
    <citation type="submission" date="2022-06" db="EMBL/GenBank/DDBJ databases">
        <title>Genome sequencing of Brevibacillus sp. BB3-R1.</title>
        <authorList>
            <person name="Heo J."/>
            <person name="Lee D."/>
            <person name="Won M."/>
            <person name="Han B.-H."/>
            <person name="Hong S.-B."/>
            <person name="Kwon S.-W."/>
        </authorList>
    </citation>
    <scope>NUCLEOTIDE SEQUENCE</scope>
    <source>
        <strain evidence="2">BB3-R1</strain>
    </source>
</reference>
<protein>
    <recommendedName>
        <fullName evidence="4">Transporter</fullName>
    </recommendedName>
</protein>
<accession>A0ABY4WNA1</accession>
<feature type="transmembrane region" description="Helical" evidence="1">
    <location>
        <begin position="32"/>
        <end position="53"/>
    </location>
</feature>
<dbReference type="RefSeq" id="WP_251875741.1">
    <property type="nucleotide sequence ID" value="NZ_CP098755.1"/>
</dbReference>
<evidence type="ECO:0000256" key="1">
    <source>
        <dbReference type="SAM" id="Phobius"/>
    </source>
</evidence>
<sequence>MGVELGWIHGVYVLFVLGIIATMILRRDTSLLCMIGIGVLGWTATSSMASAVGGLFGSFIFAITELLPTILVISIIVAMSQVLSETGINETMIKPVSSLIQTPALAFWGIGVVMMMISWFFWPSPAVALIGAVLLPAAIRVGLPAIGVAVAMNLFGHGIALSGDFIIQGAPTLTAKAAGLPVSDVISASVPLVIVMGLVTTLTAFWYLKKDMKSGLISAKGDLSDIFHSASSDSADKLLQAGMRKWLAAAVILLFLLDVCAMFFLDLKGGDATALIGGTALLILVGITLLAHKDAGLEKVTSHLVEGFQFGFKVFGPVIPIAAFFYMGDSGFVQVYGEMLPAGSHGIVNDLGVALAHAIPLSKEIAALALTSIGVITGLDGSGFSGITLVGSLAKLFATALGTGADTLTALGQIAAIWVGGGTIIPWALIPAAAICRVDPFELARRNLYPVVIGLLVTTIVAMFLI</sequence>
<evidence type="ECO:0008006" key="4">
    <source>
        <dbReference type="Google" id="ProtNLM"/>
    </source>
</evidence>
<feature type="transmembrane region" description="Helical" evidence="1">
    <location>
        <begin position="366"/>
        <end position="394"/>
    </location>
</feature>
<keyword evidence="1" id="KW-0812">Transmembrane</keyword>
<proteinExistence type="predicted"/>
<keyword evidence="1" id="KW-0472">Membrane</keyword>
<gene>
    <name evidence="2" type="ORF">NDK47_13535</name>
</gene>
<feature type="transmembrane region" description="Helical" evidence="1">
    <location>
        <begin position="6"/>
        <end position="25"/>
    </location>
</feature>
<name>A0ABY4WNA1_9BACL</name>
<dbReference type="EMBL" id="CP098755">
    <property type="protein sequence ID" value="USG68236.1"/>
    <property type="molecule type" value="Genomic_DNA"/>
</dbReference>
<organism evidence="2 3">
    <name type="scientific">Brevibacillus ruminantium</name>
    <dbReference type="NCBI Taxonomy" id="2950604"/>
    <lineage>
        <taxon>Bacteria</taxon>
        <taxon>Bacillati</taxon>
        <taxon>Bacillota</taxon>
        <taxon>Bacilli</taxon>
        <taxon>Bacillales</taxon>
        <taxon>Paenibacillaceae</taxon>
        <taxon>Brevibacillus</taxon>
    </lineage>
</organism>
<feature type="transmembrane region" description="Helical" evidence="1">
    <location>
        <begin position="310"/>
        <end position="327"/>
    </location>
</feature>
<evidence type="ECO:0000313" key="3">
    <source>
        <dbReference type="Proteomes" id="UP001056500"/>
    </source>
</evidence>
<feature type="transmembrane region" description="Helical" evidence="1">
    <location>
        <begin position="128"/>
        <end position="152"/>
    </location>
</feature>
<feature type="transmembrane region" description="Helical" evidence="1">
    <location>
        <begin position="104"/>
        <end position="122"/>
    </location>
</feature>
<feature type="transmembrane region" description="Helical" evidence="1">
    <location>
        <begin position="271"/>
        <end position="290"/>
    </location>
</feature>
<evidence type="ECO:0000313" key="2">
    <source>
        <dbReference type="EMBL" id="USG68236.1"/>
    </source>
</evidence>
<feature type="transmembrane region" description="Helical" evidence="1">
    <location>
        <begin position="448"/>
        <end position="465"/>
    </location>
</feature>
<feature type="transmembrane region" description="Helical" evidence="1">
    <location>
        <begin position="185"/>
        <end position="208"/>
    </location>
</feature>
<feature type="transmembrane region" description="Helical" evidence="1">
    <location>
        <begin position="414"/>
        <end position="436"/>
    </location>
</feature>
<keyword evidence="1" id="KW-1133">Transmembrane helix</keyword>